<comment type="cofactor">
    <cofactor evidence="1">
        <name>pantetheine 4'-phosphate</name>
        <dbReference type="ChEBI" id="CHEBI:47942"/>
    </cofactor>
</comment>
<dbReference type="SUPFAM" id="SSF56801">
    <property type="entry name" value="Acetyl-CoA synthetase-like"/>
    <property type="match status" value="1"/>
</dbReference>
<sequence length="978" mass="103515">ALWQREVLGDENDPDSVLARQLDYWTDTLAGIPDVLDLPTDRTRPAEASYRGDTFRFDVPADVFAAVESVATEHSTTPFMVVHAVFAVLLARLSGGEDIVIGSPVAGRGEAALDDLVGMFVNTAVLRTVIDGSESFTDLLGRVRESDLGAFGNADVPFERLVDEIDPPRSRAHSPIFQVVLAFQNLGSDSFELENLSVSAVEADAHIAKFDLQLTVVPAVVGAVPAMFDYATDLFDESTIAAFADRFVRLLSALTRSPGGAVGDADLFAPGELDGLLSHTGPTGPQPCSLPELIARAVAMNPEGVAVRCGGRTLTYRELDTRSSQLARLLLRRGIGAEHLLAVAIPRSIESVLVAWAVTKTGAAFVPVDVNYPTDRIEHMVTDARAALGVTLAGHVDSLPAVTDWLVLDDPAQQAAIDAESGAAVSEAELPQPIRIEQVAYVIYTSGSTGKPKGVTVTHAGLHNFLVEQRERYRPTADSRILHVSSPSFDASMLELLLALGAGSTMVISPASVFGGAELAELIRREAVSHAFITPSVLASMDPSGLDSLQHLAAGGEAVPADVVARWSQGRSLYNGYGPTETTIMTNISEPMTPGAPITIGGPIRGMREVVLDARLRPVPVGVVGELYIAGIQLARGYHARAGLTAERFVADPYGGPGERMYRTGDVVTWTGSGEIAYVGRSDHQVKIRGLRVELEEIDAVLVSHETVDFAATVGHDTPTGGTVVVSYVVPVAGAVVDPDVLREFAAASLPVHMVPAVVIPLEAIPLTPVGKLDRRALPEPVFEARAFRAPSTPVEEAVASVFAEVLGVERVGVDDDFFDLGGNSLVATQVAARLGAALDTTVPVRELFESPTVGALASRLDGRAGGRGRKPLTSGTRPEIVPLSLAQQRMWFLNRFDPASGAYNIPLAIRLSGTLDVAALQGAVGDVIGRHEILRTVYPERDGSGHQVVLPVAEALPDLTPEPVTGADLPARVRALA</sequence>
<dbReference type="Pfam" id="PF13193">
    <property type="entry name" value="AMP-binding_C"/>
    <property type="match status" value="1"/>
</dbReference>
<dbReference type="Proteomes" id="UP001331936">
    <property type="component" value="Unassembled WGS sequence"/>
</dbReference>
<dbReference type="InterPro" id="IPR036736">
    <property type="entry name" value="ACP-like_sf"/>
</dbReference>
<dbReference type="Pfam" id="PF00550">
    <property type="entry name" value="PP-binding"/>
    <property type="match status" value="1"/>
</dbReference>
<dbReference type="InterPro" id="IPR000873">
    <property type="entry name" value="AMP-dep_synth/lig_dom"/>
</dbReference>
<keyword evidence="3" id="KW-0597">Phosphoprotein</keyword>
<keyword evidence="6" id="KW-1185">Reference proteome</keyword>
<evidence type="ECO:0000256" key="3">
    <source>
        <dbReference type="ARBA" id="ARBA00022553"/>
    </source>
</evidence>
<evidence type="ECO:0000313" key="6">
    <source>
        <dbReference type="Proteomes" id="UP001331936"/>
    </source>
</evidence>
<dbReference type="SUPFAM" id="SSF52777">
    <property type="entry name" value="CoA-dependent acyltransferases"/>
    <property type="match status" value="2"/>
</dbReference>
<dbReference type="InterPro" id="IPR009081">
    <property type="entry name" value="PP-bd_ACP"/>
</dbReference>
<dbReference type="PANTHER" id="PTHR45527">
    <property type="entry name" value="NONRIBOSOMAL PEPTIDE SYNTHETASE"/>
    <property type="match status" value="1"/>
</dbReference>
<dbReference type="SMART" id="SM00823">
    <property type="entry name" value="PKS_PP"/>
    <property type="match status" value="1"/>
</dbReference>
<feature type="non-terminal residue" evidence="5">
    <location>
        <position position="1"/>
    </location>
</feature>
<dbReference type="Gene3D" id="3.30.559.30">
    <property type="entry name" value="Nonribosomal peptide synthetase, condensation domain"/>
    <property type="match status" value="1"/>
</dbReference>
<feature type="non-terminal residue" evidence="5">
    <location>
        <position position="978"/>
    </location>
</feature>
<evidence type="ECO:0000313" key="5">
    <source>
        <dbReference type="EMBL" id="MEE2035414.1"/>
    </source>
</evidence>
<comment type="caution">
    <text evidence="5">The sequence shown here is derived from an EMBL/GenBank/DDBJ whole genome shotgun (WGS) entry which is preliminary data.</text>
</comment>
<dbReference type="InterPro" id="IPR020806">
    <property type="entry name" value="PKS_PP-bd"/>
</dbReference>
<dbReference type="NCBIfam" id="TIGR01733">
    <property type="entry name" value="AA-adenyl-dom"/>
    <property type="match status" value="1"/>
</dbReference>
<dbReference type="PROSITE" id="PS50075">
    <property type="entry name" value="CARRIER"/>
    <property type="match status" value="1"/>
</dbReference>
<dbReference type="PANTHER" id="PTHR45527:SF1">
    <property type="entry name" value="FATTY ACID SYNTHASE"/>
    <property type="match status" value="1"/>
</dbReference>
<gene>
    <name evidence="5" type="ORF">Q8814_25470</name>
</gene>
<protein>
    <submittedName>
        <fullName evidence="5">Amino acid adenylation domain-containing protein</fullName>
    </submittedName>
</protein>
<dbReference type="SUPFAM" id="SSF47336">
    <property type="entry name" value="ACP-like"/>
    <property type="match status" value="1"/>
</dbReference>
<accession>A0ABU7K0R3</accession>
<dbReference type="InterPro" id="IPR020845">
    <property type="entry name" value="AMP-binding_CS"/>
</dbReference>
<dbReference type="Gene3D" id="3.40.50.980">
    <property type="match status" value="2"/>
</dbReference>
<name>A0ABU7K0R3_9NOCA</name>
<dbReference type="InterPro" id="IPR010071">
    <property type="entry name" value="AA_adenyl_dom"/>
</dbReference>
<evidence type="ECO:0000256" key="1">
    <source>
        <dbReference type="ARBA" id="ARBA00001957"/>
    </source>
</evidence>
<dbReference type="InterPro" id="IPR025110">
    <property type="entry name" value="AMP-bd_C"/>
</dbReference>
<dbReference type="InterPro" id="IPR001242">
    <property type="entry name" value="Condensation_dom"/>
</dbReference>
<proteinExistence type="predicted"/>
<reference evidence="5 6" key="1">
    <citation type="submission" date="2023-08" db="EMBL/GenBank/DDBJ databases">
        <authorList>
            <person name="Girao M."/>
            <person name="Carvalho M.F."/>
        </authorList>
    </citation>
    <scope>NUCLEOTIDE SEQUENCE [LARGE SCALE GENOMIC DNA]</scope>
    <source>
        <strain evidence="5 6">CC-R104</strain>
    </source>
</reference>
<dbReference type="Gene3D" id="3.30.559.10">
    <property type="entry name" value="Chloramphenicol acetyltransferase-like domain"/>
    <property type="match status" value="2"/>
</dbReference>
<feature type="domain" description="Carrier" evidence="4">
    <location>
        <begin position="790"/>
        <end position="865"/>
    </location>
</feature>
<dbReference type="InterPro" id="IPR006162">
    <property type="entry name" value="Ppantetheine_attach_site"/>
</dbReference>
<dbReference type="Pfam" id="PF00668">
    <property type="entry name" value="Condensation"/>
    <property type="match status" value="2"/>
</dbReference>
<dbReference type="Gene3D" id="2.30.38.10">
    <property type="entry name" value="Luciferase, Domain 3"/>
    <property type="match status" value="1"/>
</dbReference>
<keyword evidence="2" id="KW-0596">Phosphopantetheine</keyword>
<evidence type="ECO:0000256" key="2">
    <source>
        <dbReference type="ARBA" id="ARBA00022450"/>
    </source>
</evidence>
<dbReference type="Pfam" id="PF00501">
    <property type="entry name" value="AMP-binding"/>
    <property type="match status" value="1"/>
</dbReference>
<organism evidence="5 6">
    <name type="scientific">Rhodococcus chondri</name>
    <dbReference type="NCBI Taxonomy" id="3065941"/>
    <lineage>
        <taxon>Bacteria</taxon>
        <taxon>Bacillati</taxon>
        <taxon>Actinomycetota</taxon>
        <taxon>Actinomycetes</taxon>
        <taxon>Mycobacteriales</taxon>
        <taxon>Nocardiaceae</taxon>
        <taxon>Rhodococcus</taxon>
    </lineage>
</organism>
<dbReference type="InterPro" id="IPR045851">
    <property type="entry name" value="AMP-bd_C_sf"/>
</dbReference>
<dbReference type="Gene3D" id="1.10.1200.10">
    <property type="entry name" value="ACP-like"/>
    <property type="match status" value="1"/>
</dbReference>
<dbReference type="InterPro" id="IPR023213">
    <property type="entry name" value="CAT-like_dom_sf"/>
</dbReference>
<dbReference type="Gene3D" id="3.30.300.30">
    <property type="match status" value="1"/>
</dbReference>
<dbReference type="PROSITE" id="PS00012">
    <property type="entry name" value="PHOSPHOPANTETHEINE"/>
    <property type="match status" value="1"/>
</dbReference>
<dbReference type="EMBL" id="JAUZMZ010000308">
    <property type="protein sequence ID" value="MEE2035414.1"/>
    <property type="molecule type" value="Genomic_DNA"/>
</dbReference>
<evidence type="ECO:0000259" key="4">
    <source>
        <dbReference type="PROSITE" id="PS50075"/>
    </source>
</evidence>
<dbReference type="RefSeq" id="WP_330154729.1">
    <property type="nucleotide sequence ID" value="NZ_JAUZMZ010000308.1"/>
</dbReference>
<dbReference type="PROSITE" id="PS00455">
    <property type="entry name" value="AMP_BINDING"/>
    <property type="match status" value="1"/>
</dbReference>